<dbReference type="EMBL" id="AFGF01000135">
    <property type="protein sequence ID" value="EGO63084.1"/>
    <property type="molecule type" value="Genomic_DNA"/>
</dbReference>
<dbReference type="InterPro" id="IPR023753">
    <property type="entry name" value="FAD/NAD-binding_dom"/>
</dbReference>
<dbReference type="STRING" id="1009370.ALO_14807"/>
<dbReference type="AlphaFoldDB" id="F7NLI9"/>
<organism evidence="9 10">
    <name type="scientific">Acetonema longum DSM 6540</name>
    <dbReference type="NCBI Taxonomy" id="1009370"/>
    <lineage>
        <taxon>Bacteria</taxon>
        <taxon>Bacillati</taxon>
        <taxon>Bacillota</taxon>
        <taxon>Negativicutes</taxon>
        <taxon>Acetonemataceae</taxon>
        <taxon>Acetonema</taxon>
    </lineage>
</organism>
<dbReference type="GO" id="GO:0016491">
    <property type="term" value="F:oxidoreductase activity"/>
    <property type="evidence" value="ECO:0007669"/>
    <property type="project" value="UniProtKB-KW"/>
</dbReference>
<feature type="domain" description="FAD/NAD(P)-binding" evidence="8">
    <location>
        <begin position="1"/>
        <end position="295"/>
    </location>
</feature>
<keyword evidence="10" id="KW-1185">Reference proteome</keyword>
<evidence type="ECO:0000256" key="2">
    <source>
        <dbReference type="ARBA" id="ARBA00009130"/>
    </source>
</evidence>
<evidence type="ECO:0000259" key="7">
    <source>
        <dbReference type="Pfam" id="PF02852"/>
    </source>
</evidence>
<evidence type="ECO:0000256" key="4">
    <source>
        <dbReference type="ARBA" id="ARBA00022827"/>
    </source>
</evidence>
<gene>
    <name evidence="9" type="ORF">ALO_14807</name>
</gene>
<keyword evidence="3" id="KW-0285">Flavoprotein</keyword>
<dbReference type="SUPFAM" id="SSF55424">
    <property type="entry name" value="FAD/NAD-linked reductases, dimerisation (C-terminal) domain"/>
    <property type="match status" value="1"/>
</dbReference>
<reference evidence="9 10" key="1">
    <citation type="journal article" date="2011" name="EMBO J.">
        <title>Structural diversity of bacterial flagellar motors.</title>
        <authorList>
            <person name="Chen S."/>
            <person name="Beeby M."/>
            <person name="Murphy G.E."/>
            <person name="Leadbetter J.R."/>
            <person name="Hendrixson D.R."/>
            <person name="Briegel A."/>
            <person name="Li Z."/>
            <person name="Shi J."/>
            <person name="Tocheva E.I."/>
            <person name="Muller A."/>
            <person name="Dobro M.J."/>
            <person name="Jensen G.J."/>
        </authorList>
    </citation>
    <scope>NUCLEOTIDE SEQUENCE [LARGE SCALE GENOMIC DNA]</scope>
    <source>
        <strain evidence="9 10">DSM 6540</strain>
    </source>
</reference>
<dbReference type="InterPro" id="IPR050260">
    <property type="entry name" value="FAD-bd_OxRdtase"/>
</dbReference>
<dbReference type="Gene3D" id="3.50.50.60">
    <property type="entry name" value="FAD/NAD(P)-binding domain"/>
    <property type="match status" value="2"/>
</dbReference>
<evidence type="ECO:0000259" key="8">
    <source>
        <dbReference type="Pfam" id="PF07992"/>
    </source>
</evidence>
<dbReference type="OrthoDB" id="9802028at2"/>
<comment type="cofactor">
    <cofactor evidence="1">
        <name>FAD</name>
        <dbReference type="ChEBI" id="CHEBI:57692"/>
    </cofactor>
</comment>
<dbReference type="eggNOG" id="COG0446">
    <property type="taxonomic scope" value="Bacteria"/>
</dbReference>
<evidence type="ECO:0000256" key="6">
    <source>
        <dbReference type="ARBA" id="ARBA00023284"/>
    </source>
</evidence>
<dbReference type="PRINTS" id="PR00368">
    <property type="entry name" value="FADPNR"/>
</dbReference>
<keyword evidence="4" id="KW-0274">FAD</keyword>
<keyword evidence="5" id="KW-0560">Oxidoreductase</keyword>
<dbReference type="RefSeq" id="WP_004096930.1">
    <property type="nucleotide sequence ID" value="NZ_AFGF01000135.1"/>
</dbReference>
<evidence type="ECO:0000256" key="3">
    <source>
        <dbReference type="ARBA" id="ARBA00022630"/>
    </source>
</evidence>
<dbReference type="InterPro" id="IPR016156">
    <property type="entry name" value="FAD/NAD-linked_Rdtase_dimer_sf"/>
</dbReference>
<dbReference type="PRINTS" id="PR00411">
    <property type="entry name" value="PNDRDTASEI"/>
</dbReference>
<dbReference type="InterPro" id="IPR036188">
    <property type="entry name" value="FAD/NAD-bd_sf"/>
</dbReference>
<dbReference type="PANTHER" id="PTHR43429">
    <property type="entry name" value="PYRIDINE NUCLEOTIDE-DISULFIDE OXIDOREDUCTASE DOMAIN-CONTAINING"/>
    <property type="match status" value="1"/>
</dbReference>
<accession>F7NLI9</accession>
<dbReference type="Proteomes" id="UP000003240">
    <property type="component" value="Unassembled WGS sequence"/>
</dbReference>
<dbReference type="PANTHER" id="PTHR43429:SF1">
    <property type="entry name" value="NAD(P)H SULFUR OXIDOREDUCTASE (COA-DEPENDENT)"/>
    <property type="match status" value="1"/>
</dbReference>
<dbReference type="InterPro" id="IPR004099">
    <property type="entry name" value="Pyr_nucl-diS_OxRdtase_dimer"/>
</dbReference>
<dbReference type="Pfam" id="PF02852">
    <property type="entry name" value="Pyr_redox_dim"/>
    <property type="match status" value="1"/>
</dbReference>
<evidence type="ECO:0000313" key="10">
    <source>
        <dbReference type="Proteomes" id="UP000003240"/>
    </source>
</evidence>
<comment type="similarity">
    <text evidence="2">Belongs to the class-III pyridine nucleotide-disulfide oxidoreductase family.</text>
</comment>
<keyword evidence="6" id="KW-0676">Redox-active center</keyword>
<evidence type="ECO:0000313" key="9">
    <source>
        <dbReference type="EMBL" id="EGO63084.1"/>
    </source>
</evidence>
<name>F7NLI9_9FIRM</name>
<dbReference type="Pfam" id="PF07992">
    <property type="entry name" value="Pyr_redox_2"/>
    <property type="match status" value="1"/>
</dbReference>
<proteinExistence type="inferred from homology"/>
<protein>
    <submittedName>
        <fullName evidence="9">Coenzyme A disulfide reductase</fullName>
    </submittedName>
</protein>
<comment type="caution">
    <text evidence="9">The sequence shown here is derived from an EMBL/GenBank/DDBJ whole genome shotgun (WGS) entry which is preliminary data.</text>
</comment>
<dbReference type="SUPFAM" id="SSF51905">
    <property type="entry name" value="FAD/NAD(P)-binding domain"/>
    <property type="match status" value="1"/>
</dbReference>
<sequence length="445" mass="47711">MKIVIVGAEAAGASAAAKAKRLAPEAEIIVYEQSEIVSFGACGLPYFLANHFDDTGYMISRTVSQFARSGITVKTNHQVLAVDPAVRVLTVRNLHTGEQETRFYDRLMIATGAAPIKPPIENLHRKNVFTLKTMEDGLAVKQAAQSQTVKNVVIVGAGFIGLEVAEAMMHLGKDVRLIQLDERIMADVFDREITEVLEKEIIAAGISLHLQETVKAVTGAEQAAGVLTDKGEYPADLVIVAAGVKPNTAFLQNTGLAMLKNGAIIIDQSGRTNLPDIYAAGDCATVPHRITGENAYIPLATTANKIGRIVGENLAGKDSQFPGTLGSAAVRVLEAEAGRTGITEKDAVKAGIPYGSVFIKDKNHSNYLPGQSDIFVKLIYHKETRKLLGGQTAGRYGAAFRANVLATAVWNGMTIEELGMLDLFYAPPFSRPWDVLNIAANAVKE</sequence>
<dbReference type="NCBIfam" id="NF007123">
    <property type="entry name" value="PRK09564.1"/>
    <property type="match status" value="1"/>
</dbReference>
<evidence type="ECO:0000256" key="5">
    <source>
        <dbReference type="ARBA" id="ARBA00023002"/>
    </source>
</evidence>
<evidence type="ECO:0000256" key="1">
    <source>
        <dbReference type="ARBA" id="ARBA00001974"/>
    </source>
</evidence>
<feature type="domain" description="Pyridine nucleotide-disulphide oxidoreductase dimerisation" evidence="7">
    <location>
        <begin position="330"/>
        <end position="430"/>
    </location>
</feature>